<protein>
    <recommendedName>
        <fullName evidence="4">MFS domain-containing protein</fullName>
    </recommendedName>
</protein>
<keyword evidence="1" id="KW-0472">Membrane</keyword>
<name>A0A3P8KBP1_9TREM</name>
<dbReference type="SUPFAM" id="SSF103473">
    <property type="entry name" value="MFS general substrate transporter"/>
    <property type="match status" value="1"/>
</dbReference>
<evidence type="ECO:0000313" key="3">
    <source>
        <dbReference type="Proteomes" id="UP000269396"/>
    </source>
</evidence>
<evidence type="ECO:0000256" key="1">
    <source>
        <dbReference type="SAM" id="Phobius"/>
    </source>
</evidence>
<dbReference type="EMBL" id="UZAL01040666">
    <property type="protein sequence ID" value="VDP77379.1"/>
    <property type="molecule type" value="Genomic_DNA"/>
</dbReference>
<dbReference type="InterPro" id="IPR036259">
    <property type="entry name" value="MFS_trans_sf"/>
</dbReference>
<gene>
    <name evidence="2" type="ORF">SMTD_LOCUS18540</name>
</gene>
<reference evidence="2 3" key="1">
    <citation type="submission" date="2018-11" db="EMBL/GenBank/DDBJ databases">
        <authorList>
            <consortium name="Pathogen Informatics"/>
        </authorList>
    </citation>
    <scope>NUCLEOTIDE SEQUENCE [LARGE SCALE GENOMIC DNA]</scope>
    <source>
        <strain>Denwood</strain>
        <strain evidence="3">Zambia</strain>
    </source>
</reference>
<keyword evidence="3" id="KW-1185">Reference proteome</keyword>
<dbReference type="Proteomes" id="UP000269396">
    <property type="component" value="Unassembled WGS sequence"/>
</dbReference>
<evidence type="ECO:0008006" key="4">
    <source>
        <dbReference type="Google" id="ProtNLM"/>
    </source>
</evidence>
<evidence type="ECO:0000313" key="2">
    <source>
        <dbReference type="EMBL" id="VDP77379.1"/>
    </source>
</evidence>
<accession>A0A3P8KBP1</accession>
<organism evidence="2 3">
    <name type="scientific">Schistosoma mattheei</name>
    <dbReference type="NCBI Taxonomy" id="31246"/>
    <lineage>
        <taxon>Eukaryota</taxon>
        <taxon>Metazoa</taxon>
        <taxon>Spiralia</taxon>
        <taxon>Lophotrochozoa</taxon>
        <taxon>Platyhelminthes</taxon>
        <taxon>Trematoda</taxon>
        <taxon>Digenea</taxon>
        <taxon>Strigeidida</taxon>
        <taxon>Schistosomatoidea</taxon>
        <taxon>Schistosomatidae</taxon>
        <taxon>Schistosoma</taxon>
    </lineage>
</organism>
<proteinExistence type="predicted"/>
<keyword evidence="1" id="KW-1133">Transmembrane helix</keyword>
<dbReference type="AlphaFoldDB" id="A0A3P8KBP1"/>
<keyword evidence="1" id="KW-0812">Transmembrane</keyword>
<feature type="transmembrane region" description="Helical" evidence="1">
    <location>
        <begin position="38"/>
        <end position="60"/>
    </location>
</feature>
<sequence length="115" mass="13533">MGLDRLTNAFGYMLLFQAFAYIGAPPAFGAMYDRYKNFNLIFILGGLSVFISGLLCLPLAKLSKWENRELYQSNDNEMIYDKTNDQSLYPIRLLRRIRDWFNKHFQCSKHSNDIY</sequence>
<feature type="transmembrane region" description="Helical" evidence="1">
    <location>
        <begin position="12"/>
        <end position="32"/>
    </location>
</feature>